<dbReference type="PANTHER" id="PTHR11717:SF7">
    <property type="entry name" value="LOW MOLECULAR WEIGHT PHOSPHOTYROSINE PROTEIN PHOSPHATASE"/>
    <property type="match status" value="1"/>
</dbReference>
<dbReference type="GO" id="GO:0004725">
    <property type="term" value="F:protein tyrosine phosphatase activity"/>
    <property type="evidence" value="ECO:0007669"/>
    <property type="project" value="UniProtKB-EC"/>
</dbReference>
<dbReference type="EC" id="3.1.3.48" evidence="1"/>
<dbReference type="InterPro" id="IPR023485">
    <property type="entry name" value="Ptyr_pPase"/>
</dbReference>
<dbReference type="SMART" id="SM00226">
    <property type="entry name" value="LMWPc"/>
    <property type="match status" value="1"/>
</dbReference>
<dbReference type="InterPro" id="IPR050438">
    <property type="entry name" value="LMW_PTPase"/>
</dbReference>
<sequence length="196" mass="21317">MTPPFTVLSVCMGNICRSPMSERLLVARLREHVGDGVDELLLSHSCGLGGWHAGEGMTEATAKELRERGGTDEGFRSRQITRDMLDISDLIITATSEQVEYIAAHYPQALPRTFLVRHLGALLEHVDATALPPFAATPEAVQERGVAIVAAADAVRDKAPESELDDPWGLDSATYRRIGDELDETLIPFARLLVAA</sequence>
<feature type="domain" description="Phosphotyrosine protein phosphatase I" evidence="2">
    <location>
        <begin position="5"/>
        <end position="192"/>
    </location>
</feature>
<name>A0A9W6SHG1_9ACTN</name>
<protein>
    <recommendedName>
        <fullName evidence="1">protein-tyrosine-phosphatase</fullName>
        <ecNumber evidence="1">3.1.3.48</ecNumber>
    </recommendedName>
</protein>
<organism evidence="3 4">
    <name type="scientific">Actinorhabdospora filicis</name>
    <dbReference type="NCBI Taxonomy" id="1785913"/>
    <lineage>
        <taxon>Bacteria</taxon>
        <taxon>Bacillati</taxon>
        <taxon>Actinomycetota</taxon>
        <taxon>Actinomycetes</taxon>
        <taxon>Micromonosporales</taxon>
        <taxon>Micromonosporaceae</taxon>
        <taxon>Actinorhabdospora</taxon>
    </lineage>
</organism>
<proteinExistence type="predicted"/>
<comment type="caution">
    <text evidence="3">The sequence shown here is derived from an EMBL/GenBank/DDBJ whole genome shotgun (WGS) entry which is preliminary data.</text>
</comment>
<dbReference type="EMBL" id="BSTX01000001">
    <property type="protein sequence ID" value="GLZ75917.1"/>
    <property type="molecule type" value="Genomic_DNA"/>
</dbReference>
<dbReference type="Gene3D" id="3.40.50.2300">
    <property type="match status" value="1"/>
</dbReference>
<dbReference type="PANTHER" id="PTHR11717">
    <property type="entry name" value="LOW MOLECULAR WEIGHT PROTEIN TYROSINE PHOSPHATASE"/>
    <property type="match status" value="1"/>
</dbReference>
<gene>
    <name evidence="3" type="ORF">Afil01_07240</name>
</gene>
<evidence type="ECO:0000259" key="2">
    <source>
        <dbReference type="SMART" id="SM00226"/>
    </source>
</evidence>
<keyword evidence="4" id="KW-1185">Reference proteome</keyword>
<evidence type="ECO:0000313" key="4">
    <source>
        <dbReference type="Proteomes" id="UP001165079"/>
    </source>
</evidence>
<dbReference type="RefSeq" id="WP_285661131.1">
    <property type="nucleotide sequence ID" value="NZ_BSTX01000001.1"/>
</dbReference>
<dbReference type="InterPro" id="IPR036196">
    <property type="entry name" value="Ptyr_pPase_sf"/>
</dbReference>
<dbReference type="Pfam" id="PF01451">
    <property type="entry name" value="LMWPc"/>
    <property type="match status" value="1"/>
</dbReference>
<dbReference type="SUPFAM" id="SSF52788">
    <property type="entry name" value="Phosphotyrosine protein phosphatases I"/>
    <property type="match status" value="1"/>
</dbReference>
<evidence type="ECO:0000256" key="1">
    <source>
        <dbReference type="ARBA" id="ARBA00013064"/>
    </source>
</evidence>
<evidence type="ECO:0000313" key="3">
    <source>
        <dbReference type="EMBL" id="GLZ75917.1"/>
    </source>
</evidence>
<accession>A0A9W6SHG1</accession>
<reference evidence="3" key="1">
    <citation type="submission" date="2023-03" db="EMBL/GenBank/DDBJ databases">
        <title>Actinorhabdospora filicis NBRC 111898.</title>
        <authorList>
            <person name="Ichikawa N."/>
            <person name="Sato H."/>
            <person name="Tonouchi N."/>
        </authorList>
    </citation>
    <scope>NUCLEOTIDE SEQUENCE</scope>
    <source>
        <strain evidence="3">NBRC 111898</strain>
    </source>
</reference>
<dbReference type="AlphaFoldDB" id="A0A9W6SHG1"/>
<dbReference type="Proteomes" id="UP001165079">
    <property type="component" value="Unassembled WGS sequence"/>
</dbReference>